<proteinExistence type="predicted"/>
<dbReference type="Proteomes" id="UP001138921">
    <property type="component" value="Unassembled WGS sequence"/>
</dbReference>
<reference evidence="3" key="1">
    <citation type="journal article" date="2021" name="Microorganisms">
        <title>Phylogenomic Reconstruction and Metabolic Potential of the Genus Aminobacter.</title>
        <authorList>
            <person name="Artuso I."/>
            <person name="Turrini P."/>
            <person name="Pirolo M."/>
            <person name="Lugli G.A."/>
            <person name="Ventura M."/>
            <person name="Visca P."/>
        </authorList>
    </citation>
    <scope>NUCLEOTIDE SEQUENCE</scope>
    <source>
        <strain evidence="3">LMG 26462</strain>
    </source>
</reference>
<comment type="caution">
    <text evidence="3">The sequence shown here is derived from an EMBL/GenBank/DDBJ whole genome shotgun (WGS) entry which is preliminary data.</text>
</comment>
<feature type="compositionally biased region" description="Basic and acidic residues" evidence="1">
    <location>
        <begin position="310"/>
        <end position="326"/>
    </location>
</feature>
<keyword evidence="4" id="KW-1185">Reference proteome</keyword>
<dbReference type="InterPro" id="IPR009492">
    <property type="entry name" value="TniQ"/>
</dbReference>
<dbReference type="RefSeq" id="WP_214394048.1">
    <property type="nucleotide sequence ID" value="NZ_JAFLWW010000023.1"/>
</dbReference>
<name>A0A9X1D980_9HYPH</name>
<gene>
    <name evidence="3" type="ORF">J1C56_32630</name>
</gene>
<evidence type="ECO:0000313" key="3">
    <source>
        <dbReference type="EMBL" id="MBT1160261.1"/>
    </source>
</evidence>
<feature type="domain" description="TniQ" evidence="2">
    <location>
        <begin position="2"/>
        <end position="119"/>
    </location>
</feature>
<dbReference type="Pfam" id="PF06527">
    <property type="entry name" value="TniQ"/>
    <property type="match status" value="1"/>
</dbReference>
<accession>A0A9X1D980</accession>
<feature type="region of interest" description="Disordered" evidence="1">
    <location>
        <begin position="290"/>
        <end position="326"/>
    </location>
</feature>
<evidence type="ECO:0000256" key="1">
    <source>
        <dbReference type="SAM" id="MobiDB-lite"/>
    </source>
</evidence>
<dbReference type="AlphaFoldDB" id="A0A9X1D980"/>
<sequence length="326" mass="36647">MPPPFQDERLSSWMERIADVYRVSLDGLQAHVGWARPALQLESEPVRADMERIAAATRSSVERLFAMTFHDVPPRYRTLLRPASRETCPVCSRGMQRPQRLRAWSFAFSFRCDRHRQPLFGFETRGACALGGDEASAQRGAEFLYRWAMGRDTAAVPVGSVLSLLLSPSRKASSPAPWELARLPLAHQHEPSILSRRCRRPALRIVVPEFALAVPIYDQRLPSGVADLPNAPWAERYALAVGVARVLRNPVDAILRTLEASDDFGRKKVKALLDRWPAAIRGAVDCGARRTRTRGEGGRTAQNTHFKPRLVREPSNRDAWRDRADA</sequence>
<dbReference type="EMBL" id="JAFLWW010000023">
    <property type="protein sequence ID" value="MBT1160261.1"/>
    <property type="molecule type" value="Genomic_DNA"/>
</dbReference>
<organism evidence="3 4">
    <name type="scientific">Aminobacter anthyllidis</name>
    <dbReference type="NCBI Taxonomy" id="1035067"/>
    <lineage>
        <taxon>Bacteria</taxon>
        <taxon>Pseudomonadati</taxon>
        <taxon>Pseudomonadota</taxon>
        <taxon>Alphaproteobacteria</taxon>
        <taxon>Hyphomicrobiales</taxon>
        <taxon>Phyllobacteriaceae</taxon>
        <taxon>Aminobacter</taxon>
    </lineage>
</organism>
<protein>
    <submittedName>
        <fullName evidence="3">TniQ family protein</fullName>
    </submittedName>
</protein>
<reference evidence="3" key="2">
    <citation type="submission" date="2021-03" db="EMBL/GenBank/DDBJ databases">
        <authorList>
            <person name="Artuso I."/>
            <person name="Turrini P."/>
            <person name="Pirolo M."/>
            <person name="Lugli G.A."/>
            <person name="Ventura M."/>
            <person name="Visca P."/>
        </authorList>
    </citation>
    <scope>NUCLEOTIDE SEQUENCE</scope>
    <source>
        <strain evidence="3">LMG 26462</strain>
    </source>
</reference>
<evidence type="ECO:0000313" key="4">
    <source>
        <dbReference type="Proteomes" id="UP001138921"/>
    </source>
</evidence>
<evidence type="ECO:0000259" key="2">
    <source>
        <dbReference type="Pfam" id="PF06527"/>
    </source>
</evidence>